<organism evidence="3 4">
    <name type="scientific">Paenibacillus aquistagni</name>
    <dbReference type="NCBI Taxonomy" id="1852522"/>
    <lineage>
        <taxon>Bacteria</taxon>
        <taxon>Bacillati</taxon>
        <taxon>Bacillota</taxon>
        <taxon>Bacilli</taxon>
        <taxon>Bacillales</taxon>
        <taxon>Paenibacillaceae</taxon>
        <taxon>Paenibacillus</taxon>
    </lineage>
</organism>
<keyword evidence="4" id="KW-1185">Reference proteome</keyword>
<dbReference type="PANTHER" id="PTHR30204:SF97">
    <property type="entry name" value="MERR FAMILY REGULATORY PROTEIN"/>
    <property type="match status" value="1"/>
</dbReference>
<dbReference type="InterPro" id="IPR009061">
    <property type="entry name" value="DNA-bd_dom_put_sf"/>
</dbReference>
<dbReference type="InterPro" id="IPR047057">
    <property type="entry name" value="MerR_fam"/>
</dbReference>
<evidence type="ECO:0000313" key="3">
    <source>
        <dbReference type="EMBL" id="SMG20635.1"/>
    </source>
</evidence>
<dbReference type="PROSITE" id="PS00552">
    <property type="entry name" value="HTH_MERR_1"/>
    <property type="match status" value="1"/>
</dbReference>
<dbReference type="GO" id="GO:0003700">
    <property type="term" value="F:DNA-binding transcription factor activity"/>
    <property type="evidence" value="ECO:0007669"/>
    <property type="project" value="InterPro"/>
</dbReference>
<dbReference type="InterPro" id="IPR011256">
    <property type="entry name" value="Reg_factor_effector_dom_sf"/>
</dbReference>
<dbReference type="SUPFAM" id="SSF55136">
    <property type="entry name" value="Probable bacterial effector-binding domain"/>
    <property type="match status" value="1"/>
</dbReference>
<dbReference type="PROSITE" id="PS50937">
    <property type="entry name" value="HTH_MERR_2"/>
    <property type="match status" value="1"/>
</dbReference>
<proteinExistence type="predicted"/>
<dbReference type="SMART" id="SM00422">
    <property type="entry name" value="HTH_MERR"/>
    <property type="match status" value="1"/>
</dbReference>
<dbReference type="Pfam" id="PF06445">
    <property type="entry name" value="GyrI-like"/>
    <property type="match status" value="1"/>
</dbReference>
<dbReference type="SMART" id="SM00871">
    <property type="entry name" value="AraC_E_bind"/>
    <property type="match status" value="1"/>
</dbReference>
<dbReference type="RefSeq" id="WP_085493235.1">
    <property type="nucleotide sequence ID" value="NZ_FXAZ01000001.1"/>
</dbReference>
<sequence length="271" mass="31866">MFKIGEFSKLTQVSIRMLRYYDELDLFKPAQIDKLTGYRLYSAEQIPVLNKIIFLRDVGFTVAEIAIALEHWDCSYITDQLQNKRLHIEKTIHDEQRKIDKIKLAIKDIEEEKLPIHYNVTIKNIPSCQVLSLRRTLPTYYEEGQLWKDMVQHASEHQISLSSSTFSIYHDNEYKERDVDVELCSVVEEKGRSMGEIVFRSTEPIPMMACTMIHGSFDHIAEAYGSFAKWLLESKQYQMYGQNRQIVHRGPWNEDNPANYLTEIQIPIQWL</sequence>
<dbReference type="InterPro" id="IPR029442">
    <property type="entry name" value="GyrI-like"/>
</dbReference>
<dbReference type="PANTHER" id="PTHR30204">
    <property type="entry name" value="REDOX-CYCLING DRUG-SENSING TRANSCRIPTIONAL ACTIVATOR SOXR"/>
    <property type="match status" value="1"/>
</dbReference>
<evidence type="ECO:0000259" key="2">
    <source>
        <dbReference type="PROSITE" id="PS50937"/>
    </source>
</evidence>
<accession>A0A1X7IZK7</accession>
<evidence type="ECO:0000256" key="1">
    <source>
        <dbReference type="ARBA" id="ARBA00023125"/>
    </source>
</evidence>
<dbReference type="GO" id="GO:0003677">
    <property type="term" value="F:DNA binding"/>
    <property type="evidence" value="ECO:0007669"/>
    <property type="project" value="UniProtKB-KW"/>
</dbReference>
<dbReference type="EMBL" id="FXAZ01000001">
    <property type="protein sequence ID" value="SMG20635.1"/>
    <property type="molecule type" value="Genomic_DNA"/>
</dbReference>
<gene>
    <name evidence="3" type="ORF">SAMN06295960_1047</name>
</gene>
<dbReference type="SUPFAM" id="SSF46955">
    <property type="entry name" value="Putative DNA-binding domain"/>
    <property type="match status" value="1"/>
</dbReference>
<keyword evidence="1" id="KW-0238">DNA-binding</keyword>
<dbReference type="Gene3D" id="1.10.1660.10">
    <property type="match status" value="1"/>
</dbReference>
<dbReference type="Pfam" id="PF13411">
    <property type="entry name" value="MerR_1"/>
    <property type="match status" value="1"/>
</dbReference>
<dbReference type="CDD" id="cd01107">
    <property type="entry name" value="HTH_BmrR"/>
    <property type="match status" value="1"/>
</dbReference>
<dbReference type="OrthoDB" id="9773308at2"/>
<protein>
    <submittedName>
        <fullName evidence="3">Transcriptional regulator, MerR family</fullName>
    </submittedName>
</protein>
<name>A0A1X7IZK7_9BACL</name>
<dbReference type="Proteomes" id="UP000193834">
    <property type="component" value="Unassembled WGS sequence"/>
</dbReference>
<dbReference type="InterPro" id="IPR010499">
    <property type="entry name" value="AraC_E-bd"/>
</dbReference>
<feature type="domain" description="HTH merR-type" evidence="2">
    <location>
        <begin position="1"/>
        <end position="71"/>
    </location>
</feature>
<dbReference type="InterPro" id="IPR000551">
    <property type="entry name" value="MerR-type_HTH_dom"/>
</dbReference>
<dbReference type="STRING" id="1852522.SAMN06295960_1047"/>
<dbReference type="Gene3D" id="3.20.80.10">
    <property type="entry name" value="Regulatory factor, effector binding domain"/>
    <property type="match status" value="1"/>
</dbReference>
<evidence type="ECO:0000313" key="4">
    <source>
        <dbReference type="Proteomes" id="UP000193834"/>
    </source>
</evidence>
<reference evidence="3 4" key="1">
    <citation type="submission" date="2017-04" db="EMBL/GenBank/DDBJ databases">
        <authorList>
            <person name="Afonso C.L."/>
            <person name="Miller P.J."/>
            <person name="Scott M.A."/>
            <person name="Spackman E."/>
            <person name="Goraichik I."/>
            <person name="Dimitrov K.M."/>
            <person name="Suarez D.L."/>
            <person name="Swayne D.E."/>
        </authorList>
    </citation>
    <scope>NUCLEOTIDE SEQUENCE [LARGE SCALE GENOMIC DNA]</scope>
    <source>
        <strain evidence="3 4">11</strain>
    </source>
</reference>
<dbReference type="AlphaFoldDB" id="A0A1X7IZK7"/>